<dbReference type="PANTHER" id="PTHR43133">
    <property type="entry name" value="RNA POLYMERASE ECF-TYPE SIGMA FACTO"/>
    <property type="match status" value="1"/>
</dbReference>
<dbReference type="GO" id="GO:0003677">
    <property type="term" value="F:DNA binding"/>
    <property type="evidence" value="ECO:0007669"/>
    <property type="project" value="UniProtKB-KW"/>
</dbReference>
<dbReference type="Pfam" id="PF08281">
    <property type="entry name" value="Sigma70_r4_2"/>
    <property type="match status" value="1"/>
</dbReference>
<gene>
    <name evidence="8" type="ORF">QRX50_07345</name>
</gene>
<keyword evidence="9" id="KW-1185">Reference proteome</keyword>
<dbReference type="InterPro" id="IPR014284">
    <property type="entry name" value="RNA_pol_sigma-70_dom"/>
</dbReference>
<evidence type="ECO:0000256" key="1">
    <source>
        <dbReference type="ARBA" id="ARBA00010641"/>
    </source>
</evidence>
<proteinExistence type="inferred from homology"/>
<keyword evidence="3" id="KW-0731">Sigma factor</keyword>
<dbReference type="InterPro" id="IPR013249">
    <property type="entry name" value="RNA_pol_sigma70_r4_t2"/>
</dbReference>
<organism evidence="8 9">
    <name type="scientific">Amycolatopsis carbonis</name>
    <dbReference type="NCBI Taxonomy" id="715471"/>
    <lineage>
        <taxon>Bacteria</taxon>
        <taxon>Bacillati</taxon>
        <taxon>Actinomycetota</taxon>
        <taxon>Actinomycetes</taxon>
        <taxon>Pseudonocardiales</taxon>
        <taxon>Pseudonocardiaceae</taxon>
        <taxon>Amycolatopsis</taxon>
    </lineage>
</organism>
<dbReference type="EMBL" id="CP127294">
    <property type="protein sequence ID" value="WIX80576.1"/>
    <property type="molecule type" value="Genomic_DNA"/>
</dbReference>
<evidence type="ECO:0000256" key="5">
    <source>
        <dbReference type="ARBA" id="ARBA00023163"/>
    </source>
</evidence>
<dbReference type="NCBIfam" id="TIGR02983">
    <property type="entry name" value="SigE-fam_strep"/>
    <property type="match status" value="1"/>
</dbReference>
<dbReference type="InterPro" id="IPR013325">
    <property type="entry name" value="RNA_pol_sigma_r2"/>
</dbReference>
<dbReference type="InterPro" id="IPR007627">
    <property type="entry name" value="RNA_pol_sigma70_r2"/>
</dbReference>
<evidence type="ECO:0000256" key="3">
    <source>
        <dbReference type="ARBA" id="ARBA00023082"/>
    </source>
</evidence>
<dbReference type="Proteomes" id="UP001236014">
    <property type="component" value="Chromosome"/>
</dbReference>
<feature type="domain" description="RNA polymerase sigma-70 region 2" evidence="6">
    <location>
        <begin position="56"/>
        <end position="123"/>
    </location>
</feature>
<dbReference type="AlphaFoldDB" id="A0A9Y2MVZ5"/>
<dbReference type="InterPro" id="IPR036388">
    <property type="entry name" value="WH-like_DNA-bd_sf"/>
</dbReference>
<evidence type="ECO:0000313" key="8">
    <source>
        <dbReference type="EMBL" id="WIX80576.1"/>
    </source>
</evidence>
<dbReference type="SUPFAM" id="SSF88659">
    <property type="entry name" value="Sigma3 and sigma4 domains of RNA polymerase sigma factors"/>
    <property type="match status" value="1"/>
</dbReference>
<dbReference type="NCBIfam" id="TIGR02937">
    <property type="entry name" value="sigma70-ECF"/>
    <property type="match status" value="1"/>
</dbReference>
<dbReference type="InterPro" id="IPR014325">
    <property type="entry name" value="RNA_pol_sigma-E_actinobac"/>
</dbReference>
<evidence type="ECO:0000313" key="9">
    <source>
        <dbReference type="Proteomes" id="UP001236014"/>
    </source>
</evidence>
<feature type="domain" description="RNA polymerase sigma factor 70 region 4 type 2" evidence="7">
    <location>
        <begin position="145"/>
        <end position="196"/>
    </location>
</feature>
<dbReference type="InterPro" id="IPR039425">
    <property type="entry name" value="RNA_pol_sigma-70-like"/>
</dbReference>
<dbReference type="GO" id="GO:0006352">
    <property type="term" value="P:DNA-templated transcription initiation"/>
    <property type="evidence" value="ECO:0007669"/>
    <property type="project" value="InterPro"/>
</dbReference>
<dbReference type="CDD" id="cd06171">
    <property type="entry name" value="Sigma70_r4"/>
    <property type="match status" value="1"/>
</dbReference>
<keyword evidence="5" id="KW-0804">Transcription</keyword>
<dbReference type="PANTHER" id="PTHR43133:SF50">
    <property type="entry name" value="ECF RNA POLYMERASE SIGMA FACTOR SIGM"/>
    <property type="match status" value="1"/>
</dbReference>
<sequence>MRVGDDEDAMRGDLIRGGGDLVTAAAPVISGGESTWVAGARVAAEPRVFAEFGDFVAASLPGLLRYGHALTGNPHDAADLVQTVLEKIGSRWSYVQQKTGDPLAYVRRSMANAHVSRWRRTRRENLVADLPDTSLCAPDDPFEHEPLWQALRNLPPRQRAVVVLRYYEGLSEAEIAEALGVSQGTVKSQASKAIASLRTKLKHGEGSEAG</sequence>
<evidence type="ECO:0000256" key="2">
    <source>
        <dbReference type="ARBA" id="ARBA00023015"/>
    </source>
</evidence>
<dbReference type="GO" id="GO:0016987">
    <property type="term" value="F:sigma factor activity"/>
    <property type="evidence" value="ECO:0007669"/>
    <property type="project" value="UniProtKB-KW"/>
</dbReference>
<protein>
    <submittedName>
        <fullName evidence="8">SigE family RNA polymerase sigma factor</fullName>
    </submittedName>
</protein>
<dbReference type="SUPFAM" id="SSF88946">
    <property type="entry name" value="Sigma2 domain of RNA polymerase sigma factors"/>
    <property type="match status" value="1"/>
</dbReference>
<reference evidence="8 9" key="1">
    <citation type="submission" date="2023-06" db="EMBL/GenBank/DDBJ databases">
        <authorList>
            <person name="Oyuntsetseg B."/>
            <person name="Kim S.B."/>
        </authorList>
    </citation>
    <scope>NUCLEOTIDE SEQUENCE [LARGE SCALE GENOMIC DNA]</scope>
    <source>
        <strain evidence="8 9">2-15</strain>
    </source>
</reference>
<accession>A0A9Y2MVZ5</accession>
<dbReference type="Gene3D" id="1.10.10.10">
    <property type="entry name" value="Winged helix-like DNA-binding domain superfamily/Winged helix DNA-binding domain"/>
    <property type="match status" value="1"/>
</dbReference>
<name>A0A9Y2MVZ5_9PSEU</name>
<keyword evidence="4" id="KW-0238">DNA-binding</keyword>
<comment type="similarity">
    <text evidence="1">Belongs to the sigma-70 factor family. ECF subfamily.</text>
</comment>
<evidence type="ECO:0000259" key="6">
    <source>
        <dbReference type="Pfam" id="PF04542"/>
    </source>
</evidence>
<evidence type="ECO:0000259" key="7">
    <source>
        <dbReference type="Pfam" id="PF08281"/>
    </source>
</evidence>
<evidence type="ECO:0000256" key="4">
    <source>
        <dbReference type="ARBA" id="ARBA00023125"/>
    </source>
</evidence>
<dbReference type="KEGG" id="acab:QRX50_07345"/>
<keyword evidence="2" id="KW-0805">Transcription regulation</keyword>
<dbReference type="Pfam" id="PF04542">
    <property type="entry name" value="Sigma70_r2"/>
    <property type="match status" value="1"/>
</dbReference>
<dbReference type="Gene3D" id="1.10.1740.10">
    <property type="match status" value="1"/>
</dbReference>
<dbReference type="InterPro" id="IPR013324">
    <property type="entry name" value="RNA_pol_sigma_r3/r4-like"/>
</dbReference>